<protein>
    <submittedName>
        <fullName evidence="1">Uncharacterized protein</fullName>
    </submittedName>
</protein>
<sequence length="196" mass="23009">MTNSWNSKRDGKKFSVIAKYIHLFGPIGCPDLSEDYQLRAKSLVVLQVYLLRRHRVKKELKLIREWSNIDVKFANSLYTRRCISAIVVSVYLKIACICFVCHALEINELNQKKFFNLKKNKEYEESLPTPVICPICRAPSMFIVSSTKWIENKVEKALYFAEYKKNTQEIFCPWIRFGQGRCLSTKCEIRGNNLRR</sequence>
<accession>A0AAV4MHK3</accession>
<reference evidence="1 2" key="1">
    <citation type="submission" date="2021-06" db="EMBL/GenBank/DDBJ databases">
        <title>Caerostris extrusa draft genome.</title>
        <authorList>
            <person name="Kono N."/>
            <person name="Arakawa K."/>
        </authorList>
    </citation>
    <scope>NUCLEOTIDE SEQUENCE [LARGE SCALE GENOMIC DNA]</scope>
</reference>
<proteinExistence type="predicted"/>
<name>A0AAV4MHK3_CAEEX</name>
<gene>
    <name evidence="1" type="ORF">CEXT_736471</name>
</gene>
<comment type="caution">
    <text evidence="1">The sequence shown here is derived from an EMBL/GenBank/DDBJ whole genome shotgun (WGS) entry which is preliminary data.</text>
</comment>
<evidence type="ECO:0000313" key="1">
    <source>
        <dbReference type="EMBL" id="GIX71496.1"/>
    </source>
</evidence>
<evidence type="ECO:0000313" key="2">
    <source>
        <dbReference type="Proteomes" id="UP001054945"/>
    </source>
</evidence>
<dbReference type="Proteomes" id="UP001054945">
    <property type="component" value="Unassembled WGS sequence"/>
</dbReference>
<dbReference type="EMBL" id="BPLR01002225">
    <property type="protein sequence ID" value="GIX71496.1"/>
    <property type="molecule type" value="Genomic_DNA"/>
</dbReference>
<dbReference type="AlphaFoldDB" id="A0AAV4MHK3"/>
<organism evidence="1 2">
    <name type="scientific">Caerostris extrusa</name>
    <name type="common">Bark spider</name>
    <name type="synonym">Caerostris bankana</name>
    <dbReference type="NCBI Taxonomy" id="172846"/>
    <lineage>
        <taxon>Eukaryota</taxon>
        <taxon>Metazoa</taxon>
        <taxon>Ecdysozoa</taxon>
        <taxon>Arthropoda</taxon>
        <taxon>Chelicerata</taxon>
        <taxon>Arachnida</taxon>
        <taxon>Araneae</taxon>
        <taxon>Araneomorphae</taxon>
        <taxon>Entelegynae</taxon>
        <taxon>Araneoidea</taxon>
        <taxon>Araneidae</taxon>
        <taxon>Caerostris</taxon>
    </lineage>
</organism>
<keyword evidence="2" id="KW-1185">Reference proteome</keyword>